<reference evidence="7" key="1">
    <citation type="journal article" date="2019" name="Int. J. Syst. Evol. Microbiol.">
        <title>The Global Catalogue of Microorganisms (GCM) 10K type strain sequencing project: providing services to taxonomists for standard genome sequencing and annotation.</title>
        <authorList>
            <consortium name="The Broad Institute Genomics Platform"/>
            <consortium name="The Broad Institute Genome Sequencing Center for Infectious Disease"/>
            <person name="Wu L."/>
            <person name="Ma J."/>
        </authorList>
    </citation>
    <scope>NUCLEOTIDE SEQUENCE [LARGE SCALE GENOMIC DNA]</scope>
    <source>
        <strain evidence="7">CGMCC 4.7241</strain>
    </source>
</reference>
<evidence type="ECO:0000313" key="6">
    <source>
        <dbReference type="EMBL" id="MFC3766832.1"/>
    </source>
</evidence>
<sequence>MELRQLRSFAVVAEELNVGRAATRLHLTQPSLSRQIAALERSVGVPLFTRVRRRFALTPAGAVLLAAAHEILRRADEAVNDAQRAHSGELGRLRIGFVQSATFEALPRVLRTVQADLPGVCVHVDAMPTDSQLEALTNGDLDVGLLRLPIAEPTIETRVVSRDPLVAALPAAHRLAGRKQLPLSALANEPFVMYTRAYGPSVPDAIIGYCLAAGFSPRIVQQAADVQTIVSLVAANLGVSLLVTPTPPTDEHTVVYRPLTDKLPPWELALAWSKRNESAALKRFLALATAS</sequence>
<evidence type="ECO:0000256" key="2">
    <source>
        <dbReference type="ARBA" id="ARBA00023015"/>
    </source>
</evidence>
<dbReference type="CDD" id="cd08414">
    <property type="entry name" value="PBP2_LTTR_aromatics_like"/>
    <property type="match status" value="1"/>
</dbReference>
<dbReference type="SUPFAM" id="SSF53850">
    <property type="entry name" value="Periplasmic binding protein-like II"/>
    <property type="match status" value="1"/>
</dbReference>
<dbReference type="SUPFAM" id="SSF46785">
    <property type="entry name" value="Winged helix' DNA-binding domain"/>
    <property type="match status" value="1"/>
</dbReference>
<gene>
    <name evidence="6" type="ORF">ACFOUW_38810</name>
</gene>
<keyword evidence="3" id="KW-0238">DNA-binding</keyword>
<keyword evidence="7" id="KW-1185">Reference proteome</keyword>
<keyword evidence="4" id="KW-0804">Transcription</keyword>
<dbReference type="Pfam" id="PF03466">
    <property type="entry name" value="LysR_substrate"/>
    <property type="match status" value="1"/>
</dbReference>
<comment type="similarity">
    <text evidence="1">Belongs to the LysR transcriptional regulatory family.</text>
</comment>
<evidence type="ECO:0000256" key="1">
    <source>
        <dbReference type="ARBA" id="ARBA00009437"/>
    </source>
</evidence>
<dbReference type="PRINTS" id="PR00039">
    <property type="entry name" value="HTHLYSR"/>
</dbReference>
<feature type="domain" description="HTH lysR-type" evidence="5">
    <location>
        <begin position="1"/>
        <end position="58"/>
    </location>
</feature>
<dbReference type="RefSeq" id="WP_205116225.1">
    <property type="nucleotide sequence ID" value="NZ_JAFBCM010000001.1"/>
</dbReference>
<dbReference type="Gene3D" id="3.40.190.10">
    <property type="entry name" value="Periplasmic binding protein-like II"/>
    <property type="match status" value="2"/>
</dbReference>
<dbReference type="InterPro" id="IPR036388">
    <property type="entry name" value="WH-like_DNA-bd_sf"/>
</dbReference>
<dbReference type="Pfam" id="PF00126">
    <property type="entry name" value="HTH_1"/>
    <property type="match status" value="1"/>
</dbReference>
<dbReference type="EMBL" id="JBHRZH010000061">
    <property type="protein sequence ID" value="MFC3766832.1"/>
    <property type="molecule type" value="Genomic_DNA"/>
</dbReference>
<comment type="caution">
    <text evidence="6">The sequence shown here is derived from an EMBL/GenBank/DDBJ whole genome shotgun (WGS) entry which is preliminary data.</text>
</comment>
<proteinExistence type="inferred from homology"/>
<dbReference type="InterPro" id="IPR000847">
    <property type="entry name" value="LysR_HTH_N"/>
</dbReference>
<organism evidence="6 7">
    <name type="scientific">Tenggerimyces flavus</name>
    <dbReference type="NCBI Taxonomy" id="1708749"/>
    <lineage>
        <taxon>Bacteria</taxon>
        <taxon>Bacillati</taxon>
        <taxon>Actinomycetota</taxon>
        <taxon>Actinomycetes</taxon>
        <taxon>Propionibacteriales</taxon>
        <taxon>Nocardioidaceae</taxon>
        <taxon>Tenggerimyces</taxon>
    </lineage>
</organism>
<evidence type="ECO:0000313" key="7">
    <source>
        <dbReference type="Proteomes" id="UP001595699"/>
    </source>
</evidence>
<dbReference type="PANTHER" id="PTHR30346">
    <property type="entry name" value="TRANSCRIPTIONAL DUAL REGULATOR HCAR-RELATED"/>
    <property type="match status" value="1"/>
</dbReference>
<dbReference type="Gene3D" id="1.10.10.10">
    <property type="entry name" value="Winged helix-like DNA-binding domain superfamily/Winged helix DNA-binding domain"/>
    <property type="match status" value="1"/>
</dbReference>
<evidence type="ECO:0000256" key="3">
    <source>
        <dbReference type="ARBA" id="ARBA00023125"/>
    </source>
</evidence>
<dbReference type="InterPro" id="IPR036390">
    <property type="entry name" value="WH_DNA-bd_sf"/>
</dbReference>
<accession>A0ABV7YP62</accession>
<name>A0ABV7YP62_9ACTN</name>
<keyword evidence="2" id="KW-0805">Transcription regulation</keyword>
<evidence type="ECO:0000256" key="4">
    <source>
        <dbReference type="ARBA" id="ARBA00023163"/>
    </source>
</evidence>
<evidence type="ECO:0000259" key="5">
    <source>
        <dbReference type="PROSITE" id="PS50931"/>
    </source>
</evidence>
<dbReference type="PROSITE" id="PS50931">
    <property type="entry name" value="HTH_LYSR"/>
    <property type="match status" value="1"/>
</dbReference>
<protein>
    <submittedName>
        <fullName evidence="6">LysR family transcriptional regulator</fullName>
    </submittedName>
</protein>
<dbReference type="PANTHER" id="PTHR30346:SF0">
    <property type="entry name" value="HCA OPERON TRANSCRIPTIONAL ACTIVATOR HCAR"/>
    <property type="match status" value="1"/>
</dbReference>
<dbReference type="InterPro" id="IPR005119">
    <property type="entry name" value="LysR_subst-bd"/>
</dbReference>
<dbReference type="Proteomes" id="UP001595699">
    <property type="component" value="Unassembled WGS sequence"/>
</dbReference>